<dbReference type="PANTHER" id="PTHR46148">
    <property type="entry name" value="CHROMO DOMAIN-CONTAINING PROTEIN"/>
    <property type="match status" value="1"/>
</dbReference>
<comment type="caution">
    <text evidence="3">The sequence shown here is derived from an EMBL/GenBank/DDBJ whole genome shotgun (WGS) entry which is preliminary data.</text>
</comment>
<proteinExistence type="predicted"/>
<dbReference type="AlphaFoldDB" id="A0AAW2W268"/>
<evidence type="ECO:0000259" key="2">
    <source>
        <dbReference type="Pfam" id="PF24626"/>
    </source>
</evidence>
<reference evidence="3" key="1">
    <citation type="submission" date="2020-06" db="EMBL/GenBank/DDBJ databases">
        <authorList>
            <person name="Li T."/>
            <person name="Hu X."/>
            <person name="Zhang T."/>
            <person name="Song X."/>
            <person name="Zhang H."/>
            <person name="Dai N."/>
            <person name="Sheng W."/>
            <person name="Hou X."/>
            <person name="Wei L."/>
        </authorList>
    </citation>
    <scope>NUCLEOTIDE SEQUENCE</scope>
    <source>
        <strain evidence="3">G02</strain>
        <tissue evidence="3">Leaf</tissue>
    </source>
</reference>
<organism evidence="3">
    <name type="scientific">Sesamum radiatum</name>
    <name type="common">Black benniseed</name>
    <dbReference type="NCBI Taxonomy" id="300843"/>
    <lineage>
        <taxon>Eukaryota</taxon>
        <taxon>Viridiplantae</taxon>
        <taxon>Streptophyta</taxon>
        <taxon>Embryophyta</taxon>
        <taxon>Tracheophyta</taxon>
        <taxon>Spermatophyta</taxon>
        <taxon>Magnoliopsida</taxon>
        <taxon>eudicotyledons</taxon>
        <taxon>Gunneridae</taxon>
        <taxon>Pentapetalae</taxon>
        <taxon>asterids</taxon>
        <taxon>lamiids</taxon>
        <taxon>Lamiales</taxon>
        <taxon>Pedaliaceae</taxon>
        <taxon>Sesamum</taxon>
    </lineage>
</organism>
<evidence type="ECO:0000313" key="3">
    <source>
        <dbReference type="EMBL" id="KAL0435374.1"/>
    </source>
</evidence>
<feature type="domain" description="Tf2-1-like SH3-like" evidence="2">
    <location>
        <begin position="17"/>
        <end position="82"/>
    </location>
</feature>
<dbReference type="InterPro" id="IPR016197">
    <property type="entry name" value="Chromo-like_dom_sf"/>
</dbReference>
<accession>A0AAW2W268</accession>
<reference evidence="3" key="2">
    <citation type="journal article" date="2024" name="Plant">
        <title>Genomic evolution and insights into agronomic trait innovations of Sesamum species.</title>
        <authorList>
            <person name="Miao H."/>
            <person name="Wang L."/>
            <person name="Qu L."/>
            <person name="Liu H."/>
            <person name="Sun Y."/>
            <person name="Le M."/>
            <person name="Wang Q."/>
            <person name="Wei S."/>
            <person name="Zheng Y."/>
            <person name="Lin W."/>
            <person name="Duan Y."/>
            <person name="Cao H."/>
            <person name="Xiong S."/>
            <person name="Wang X."/>
            <person name="Wei L."/>
            <person name="Li C."/>
            <person name="Ma Q."/>
            <person name="Ju M."/>
            <person name="Zhao R."/>
            <person name="Li G."/>
            <person name="Mu C."/>
            <person name="Tian Q."/>
            <person name="Mei H."/>
            <person name="Zhang T."/>
            <person name="Gao T."/>
            <person name="Zhang H."/>
        </authorList>
    </citation>
    <scope>NUCLEOTIDE SEQUENCE</scope>
    <source>
        <strain evidence="3">G02</strain>
    </source>
</reference>
<dbReference type="Pfam" id="PF24626">
    <property type="entry name" value="SH3_Tf2-1"/>
    <property type="match status" value="1"/>
</dbReference>
<dbReference type="SUPFAM" id="SSF54160">
    <property type="entry name" value="Chromo domain-like"/>
    <property type="match status" value="1"/>
</dbReference>
<sequence>MVQQANARRTDRQFEEGTWVFLRLQPYRQKSAAARASQKLGKRFFGPFRILNRVGSVAYELELSPAARVHPVFHVSRLRPFHGDPQTQICPLPDLPVSVSSAEELERVPPPGEHELLIQWKGASEMEATWESISSFIEHFPTSSLVDKAFIDVVGIVASNGSVSPTMENGRPKRRNELPACYRT</sequence>
<evidence type="ECO:0000256" key="1">
    <source>
        <dbReference type="SAM" id="MobiDB-lite"/>
    </source>
</evidence>
<protein>
    <recommendedName>
        <fullName evidence="2">Tf2-1-like SH3-like domain-containing protein</fullName>
    </recommendedName>
</protein>
<feature type="region of interest" description="Disordered" evidence="1">
    <location>
        <begin position="164"/>
        <end position="184"/>
    </location>
</feature>
<name>A0AAW2W268_SESRA</name>
<dbReference type="PANTHER" id="PTHR46148:SF52">
    <property type="entry name" value="OS04G0603800 PROTEIN"/>
    <property type="match status" value="1"/>
</dbReference>
<gene>
    <name evidence="3" type="ORF">Sradi_0245300</name>
</gene>
<dbReference type="InterPro" id="IPR056924">
    <property type="entry name" value="SH3_Tf2-1"/>
</dbReference>
<dbReference type="EMBL" id="JACGWJ010000002">
    <property type="protein sequence ID" value="KAL0435374.1"/>
    <property type="molecule type" value="Genomic_DNA"/>
</dbReference>